<feature type="transmembrane region" description="Helical" evidence="1">
    <location>
        <begin position="108"/>
        <end position="128"/>
    </location>
</feature>
<reference evidence="3 4" key="1">
    <citation type="submission" date="2018-07" db="EMBL/GenBank/DDBJ databases">
        <title>Microbacterium endoborsara sp. nov., a novel actinobacterium isolated from Borszczowia aralocaspica.</title>
        <authorList>
            <person name="An D."/>
        </authorList>
    </citation>
    <scope>NUCLEOTIDE SEQUENCE [LARGE SCALE GENOMIC DNA]</scope>
    <source>
        <strain evidence="3 4">C1.15228</strain>
    </source>
</reference>
<sequence length="434" mass="46081">MTIFATPERVTPPTPARIRDRSVDVIRAACLVLVVLLHAMMVGVTVVDGLPVFENALETGWFAPVSWFVQMMPLFFIAGGFTAIGSWRRARAAGTRPAEWVSARMGRLFGPAVVVMLTIGGGLLALTLCGVPAEIVHEAGWRLSQPMWFLGVFALSQALVPVLAGWHERTPVFALGSLGAAVAVVDVARFAAELPGIGYLNLAFAWLAIQQLGFWAADGRLEALRVRSRAILAQALLAAAVILVLAGPYAANMYANQDPPTLVLVLLGGAQLALFSLARPWLRRAYERPVIAAIVDWIGARAMTIYLWHMPALIALAGIGVLFSLGGFLPLPELHSAAWWLTRPGWLALVLIVVTAVAHATARFERRSPGAPSGIRWRASLATVAGVGSVVLVFVAGLDWVTAIAAAGLAVTAVRLSKDGSLVGGPARRSHSVG</sequence>
<feature type="transmembrane region" description="Helical" evidence="1">
    <location>
        <begin position="229"/>
        <end position="250"/>
    </location>
</feature>
<evidence type="ECO:0000313" key="4">
    <source>
        <dbReference type="Proteomes" id="UP000253508"/>
    </source>
</evidence>
<feature type="domain" description="Acyltransferase 3" evidence="2">
    <location>
        <begin position="21"/>
        <end position="357"/>
    </location>
</feature>
<dbReference type="Pfam" id="PF01757">
    <property type="entry name" value="Acyl_transf_3"/>
    <property type="match status" value="1"/>
</dbReference>
<feature type="transmembrane region" description="Helical" evidence="1">
    <location>
        <begin position="262"/>
        <end position="282"/>
    </location>
</feature>
<keyword evidence="3" id="KW-0012">Acyltransferase</keyword>
<feature type="transmembrane region" description="Helical" evidence="1">
    <location>
        <begin position="25"/>
        <end position="47"/>
    </location>
</feature>
<dbReference type="RefSeq" id="WP_114116751.1">
    <property type="nucleotide sequence ID" value="NZ_BMHU01000001.1"/>
</dbReference>
<name>A0A367Y740_9MICO</name>
<protein>
    <submittedName>
        <fullName evidence="3">Acyltransferase</fullName>
    </submittedName>
</protein>
<dbReference type="AlphaFoldDB" id="A0A367Y740"/>
<dbReference type="InterPro" id="IPR002656">
    <property type="entry name" value="Acyl_transf_3_dom"/>
</dbReference>
<gene>
    <name evidence="3" type="ORF">DTO57_03190</name>
</gene>
<evidence type="ECO:0000259" key="2">
    <source>
        <dbReference type="Pfam" id="PF01757"/>
    </source>
</evidence>
<feature type="transmembrane region" description="Helical" evidence="1">
    <location>
        <begin position="148"/>
        <end position="166"/>
    </location>
</feature>
<keyword evidence="3" id="KW-0808">Transferase</keyword>
<feature type="transmembrane region" description="Helical" evidence="1">
    <location>
        <begin position="198"/>
        <end position="217"/>
    </location>
</feature>
<keyword evidence="1" id="KW-1133">Transmembrane helix</keyword>
<proteinExistence type="predicted"/>
<organism evidence="3 4">
    <name type="scientific">Microbacterium sorbitolivorans</name>
    <dbReference type="NCBI Taxonomy" id="1867410"/>
    <lineage>
        <taxon>Bacteria</taxon>
        <taxon>Bacillati</taxon>
        <taxon>Actinomycetota</taxon>
        <taxon>Actinomycetes</taxon>
        <taxon>Micrococcales</taxon>
        <taxon>Microbacteriaceae</taxon>
        <taxon>Microbacterium</taxon>
    </lineage>
</organism>
<keyword evidence="1" id="KW-0812">Transmembrane</keyword>
<feature type="transmembrane region" description="Helical" evidence="1">
    <location>
        <begin position="67"/>
        <end position="87"/>
    </location>
</feature>
<dbReference type="GO" id="GO:0016747">
    <property type="term" value="F:acyltransferase activity, transferring groups other than amino-acyl groups"/>
    <property type="evidence" value="ECO:0007669"/>
    <property type="project" value="InterPro"/>
</dbReference>
<accession>A0A367Y740</accession>
<dbReference type="Proteomes" id="UP000253508">
    <property type="component" value="Unassembled WGS sequence"/>
</dbReference>
<keyword evidence="1" id="KW-0472">Membrane</keyword>
<evidence type="ECO:0000256" key="1">
    <source>
        <dbReference type="SAM" id="Phobius"/>
    </source>
</evidence>
<comment type="caution">
    <text evidence="3">The sequence shown here is derived from an EMBL/GenBank/DDBJ whole genome shotgun (WGS) entry which is preliminary data.</text>
</comment>
<feature type="transmembrane region" description="Helical" evidence="1">
    <location>
        <begin position="383"/>
        <end position="411"/>
    </location>
</feature>
<keyword evidence="4" id="KW-1185">Reference proteome</keyword>
<feature type="transmembrane region" description="Helical" evidence="1">
    <location>
        <begin position="303"/>
        <end position="325"/>
    </location>
</feature>
<feature type="transmembrane region" description="Helical" evidence="1">
    <location>
        <begin position="173"/>
        <end position="192"/>
    </location>
</feature>
<evidence type="ECO:0000313" key="3">
    <source>
        <dbReference type="EMBL" id="RCK61647.1"/>
    </source>
</evidence>
<feature type="transmembrane region" description="Helical" evidence="1">
    <location>
        <begin position="345"/>
        <end position="362"/>
    </location>
</feature>
<dbReference type="EMBL" id="QORO01000001">
    <property type="protein sequence ID" value="RCK61647.1"/>
    <property type="molecule type" value="Genomic_DNA"/>
</dbReference>
<dbReference type="OrthoDB" id="8206682at2"/>